<protein>
    <submittedName>
        <fullName evidence="1">Uncharacterized protein</fullName>
    </submittedName>
</protein>
<dbReference type="AlphaFoldDB" id="A0A177T9D8"/>
<sequence>MATHVPTGPIPLGYPMTKSRQRSLVIAIVLIILVNVVAPCAVYYVLRYAVKGYGLKSLFGYTSLAMGTITVLQWPYRYFQLCRKNGACSPVKPRTASLLPPASPTEPPLAPPKLSTLQKVKWVLVRADSLQWGLLISMVLGGIPLVISAKSTGRRAKFISLILTYPIAMAIVGLAMLAITLLSLYPEIKQPFRLSSVKTGSSFRPALAYFWEDIVAVDGGGGYEFRQAFSRRFESSPHFRKMNTVLSFFLGISFILYFVLALILTIILANYTRDTQLSKRLEAWSFGANFLLFTIWNALTALIATFWGRRYMAEEERRWKRRNLYGMPEHERSSSAAGDACDARFNKSCDVSTTVSASVSVSVLSPPLAEAEVGNSMDVEAQEHTRFVENEGVSTEALPRLSMSAQRNQP</sequence>
<dbReference type="PANTHER" id="PTHR42024:SF1">
    <property type="entry name" value="AMINO ACID PERMEASE_ SLC12A DOMAIN-CONTAINING PROTEIN"/>
    <property type="match status" value="1"/>
</dbReference>
<accession>A0A177T9D8</accession>
<dbReference type="EMBL" id="LWDF02000202">
    <property type="protein sequence ID" value="KAE8254124.1"/>
    <property type="molecule type" value="Genomic_DNA"/>
</dbReference>
<gene>
    <name evidence="1" type="ORF">A4X13_0g3531</name>
</gene>
<name>A0A177T9D8_9BASI</name>
<reference evidence="1" key="2">
    <citation type="journal article" date="2019" name="IMA Fungus">
        <title>Genome sequencing and comparison of five Tilletia species to identify candidate genes for the detection of regulated species infecting wheat.</title>
        <authorList>
            <person name="Nguyen H.D.T."/>
            <person name="Sultana T."/>
            <person name="Kesanakurti P."/>
            <person name="Hambleton S."/>
        </authorList>
    </citation>
    <scope>NUCLEOTIDE SEQUENCE</scope>
    <source>
        <strain evidence="1">DAOMC 236416</strain>
    </source>
</reference>
<proteinExistence type="predicted"/>
<reference evidence="1" key="1">
    <citation type="submission" date="2016-04" db="EMBL/GenBank/DDBJ databases">
        <authorList>
            <person name="Nguyen H.D."/>
            <person name="Samba Siva P."/>
            <person name="Cullis J."/>
            <person name="Levesque C.A."/>
            <person name="Hambleton S."/>
        </authorList>
    </citation>
    <scope>NUCLEOTIDE SEQUENCE</scope>
    <source>
        <strain evidence="1">DAOMC 236416</strain>
    </source>
</reference>
<dbReference type="Proteomes" id="UP000077521">
    <property type="component" value="Unassembled WGS sequence"/>
</dbReference>
<dbReference type="PANTHER" id="PTHR42024">
    <property type="entry name" value="AMINO ACID PERMEASE_ SLC12A DOMAIN-CONTAINING PROTEIN"/>
    <property type="match status" value="1"/>
</dbReference>
<evidence type="ECO:0000313" key="2">
    <source>
        <dbReference type="Proteomes" id="UP000077521"/>
    </source>
</evidence>
<comment type="caution">
    <text evidence="1">The sequence shown here is derived from an EMBL/GenBank/DDBJ whole genome shotgun (WGS) entry which is preliminary data.</text>
</comment>
<evidence type="ECO:0000313" key="1">
    <source>
        <dbReference type="EMBL" id="KAE8254124.1"/>
    </source>
</evidence>
<keyword evidence="2" id="KW-1185">Reference proteome</keyword>
<organism evidence="1 2">
    <name type="scientific">Tilletia indica</name>
    <dbReference type="NCBI Taxonomy" id="43049"/>
    <lineage>
        <taxon>Eukaryota</taxon>
        <taxon>Fungi</taxon>
        <taxon>Dikarya</taxon>
        <taxon>Basidiomycota</taxon>
        <taxon>Ustilaginomycotina</taxon>
        <taxon>Exobasidiomycetes</taxon>
        <taxon>Tilletiales</taxon>
        <taxon>Tilletiaceae</taxon>
        <taxon>Tilletia</taxon>
    </lineage>
</organism>